<protein>
    <submittedName>
        <fullName evidence="1">Uncharacterized protein</fullName>
    </submittedName>
</protein>
<evidence type="ECO:0000313" key="2">
    <source>
        <dbReference type="Proteomes" id="UP000228920"/>
    </source>
</evidence>
<name>A0A2M7TLP6_UNCKA</name>
<comment type="caution">
    <text evidence="1">The sequence shown here is derived from an EMBL/GenBank/DDBJ whole genome shotgun (WGS) entry which is preliminary data.</text>
</comment>
<proteinExistence type="predicted"/>
<organism evidence="1 2">
    <name type="scientific">candidate division WWE3 bacterium CG_4_10_14_0_2_um_filter_41_14</name>
    <dbReference type="NCBI Taxonomy" id="1975072"/>
    <lineage>
        <taxon>Bacteria</taxon>
        <taxon>Katanobacteria</taxon>
    </lineage>
</organism>
<dbReference type="AlphaFoldDB" id="A0A2M7TLP6"/>
<reference evidence="2" key="1">
    <citation type="submission" date="2017-09" db="EMBL/GenBank/DDBJ databases">
        <title>Depth-based differentiation of microbial function through sediment-hosted aquifers and enrichment of novel symbionts in the deep terrestrial subsurface.</title>
        <authorList>
            <person name="Probst A.J."/>
            <person name="Ladd B."/>
            <person name="Jarett J.K."/>
            <person name="Geller-Mcgrath D.E."/>
            <person name="Sieber C.M.K."/>
            <person name="Emerson J.B."/>
            <person name="Anantharaman K."/>
            <person name="Thomas B.C."/>
            <person name="Malmstrom R."/>
            <person name="Stieglmeier M."/>
            <person name="Klingl A."/>
            <person name="Woyke T."/>
            <person name="Ryan C.M."/>
            <person name="Banfield J.F."/>
        </authorList>
    </citation>
    <scope>NUCLEOTIDE SEQUENCE [LARGE SCALE GENOMIC DNA]</scope>
</reference>
<sequence>MDINAGVSLHSVHYVMLIDPSGIQVVFGCIRTPANAVTSPKIITIVLVYKPACLSVGNLYHLYSLCTSPPWQKEGDICCEEIGELNGDQILRFDYCS</sequence>
<gene>
    <name evidence="1" type="ORF">COY32_00615</name>
</gene>
<evidence type="ECO:0000313" key="1">
    <source>
        <dbReference type="EMBL" id="PIZ48075.1"/>
    </source>
</evidence>
<dbReference type="EMBL" id="PFNL01000016">
    <property type="protein sequence ID" value="PIZ48075.1"/>
    <property type="molecule type" value="Genomic_DNA"/>
</dbReference>
<dbReference type="Proteomes" id="UP000228920">
    <property type="component" value="Unassembled WGS sequence"/>
</dbReference>
<accession>A0A2M7TLP6</accession>